<feature type="non-terminal residue" evidence="2">
    <location>
        <position position="254"/>
    </location>
</feature>
<sequence length="254" mass="26754">PIAGGATATAVAALRPASASARGRPPSLHTSGSAQLLSGGLRREDGAARFGTRSSAPTSQERRAQDDSGGQGAELALLRARFDLRLDVERVRTQGASEELRAACSDALRSEHSVAARQLTALREGFCQAEALQRASEALALQGLRAASEQSAAASRQEAAQREALLLEELRLERVSFAAASSEARAARAEAAEAAESARESLASCALEAAASCQAQREAQVAQVLGRLEGEHFRLSHEAAQEAYRRRAAQEEVE</sequence>
<organism evidence="2 3">
    <name type="scientific">Polarella glacialis</name>
    <name type="common">Dinoflagellate</name>
    <dbReference type="NCBI Taxonomy" id="89957"/>
    <lineage>
        <taxon>Eukaryota</taxon>
        <taxon>Sar</taxon>
        <taxon>Alveolata</taxon>
        <taxon>Dinophyceae</taxon>
        <taxon>Suessiales</taxon>
        <taxon>Suessiaceae</taxon>
        <taxon>Polarella</taxon>
    </lineage>
</organism>
<dbReference type="EMBL" id="CAJNNW010033708">
    <property type="protein sequence ID" value="CAE8720007.1"/>
    <property type="molecule type" value="Genomic_DNA"/>
</dbReference>
<comment type="caution">
    <text evidence="2">The sequence shown here is derived from an EMBL/GenBank/DDBJ whole genome shotgun (WGS) entry which is preliminary data.</text>
</comment>
<dbReference type="Proteomes" id="UP000626109">
    <property type="component" value="Unassembled WGS sequence"/>
</dbReference>
<evidence type="ECO:0000313" key="2">
    <source>
        <dbReference type="EMBL" id="CAE8720007.1"/>
    </source>
</evidence>
<protein>
    <submittedName>
        <fullName evidence="2">Uncharacterized protein</fullName>
    </submittedName>
</protein>
<name>A0A813LAA7_POLGL</name>
<evidence type="ECO:0000313" key="3">
    <source>
        <dbReference type="Proteomes" id="UP000626109"/>
    </source>
</evidence>
<feature type="compositionally biased region" description="Low complexity" evidence="1">
    <location>
        <begin position="16"/>
        <end position="28"/>
    </location>
</feature>
<evidence type="ECO:0000256" key="1">
    <source>
        <dbReference type="SAM" id="MobiDB-lite"/>
    </source>
</evidence>
<reference evidence="2" key="1">
    <citation type="submission" date="2021-02" db="EMBL/GenBank/DDBJ databases">
        <authorList>
            <person name="Dougan E. K."/>
            <person name="Rhodes N."/>
            <person name="Thang M."/>
            <person name="Chan C."/>
        </authorList>
    </citation>
    <scope>NUCLEOTIDE SEQUENCE</scope>
</reference>
<feature type="region of interest" description="Disordered" evidence="1">
    <location>
        <begin position="16"/>
        <end position="71"/>
    </location>
</feature>
<gene>
    <name evidence="2" type="ORF">PGLA2088_LOCUS41039</name>
</gene>
<proteinExistence type="predicted"/>
<dbReference type="AlphaFoldDB" id="A0A813LAA7"/>
<accession>A0A813LAA7</accession>
<feature type="non-terminal residue" evidence="2">
    <location>
        <position position="1"/>
    </location>
</feature>